<feature type="domain" description="4Fe-4S ferredoxin-type" evidence="2">
    <location>
        <begin position="39"/>
        <end position="68"/>
    </location>
</feature>
<protein>
    <submittedName>
        <fullName evidence="3">4Fe-4S dicluster domain-containing protein</fullName>
    </submittedName>
</protein>
<name>A0A8J7YTG9_9ARCH</name>
<dbReference type="PROSITE" id="PS00198">
    <property type="entry name" value="4FE4S_FER_1"/>
    <property type="match status" value="1"/>
</dbReference>
<accession>A0A8J7YTG9</accession>
<evidence type="ECO:0000256" key="1">
    <source>
        <dbReference type="SAM" id="Phobius"/>
    </source>
</evidence>
<evidence type="ECO:0000313" key="3">
    <source>
        <dbReference type="EMBL" id="NCS90839.1"/>
    </source>
</evidence>
<dbReference type="PANTHER" id="PTHR31332:SF0">
    <property type="entry name" value="7-HYDROXYMETHYL CHLOROPHYLL A REDUCTASE, CHLOROPLASTIC"/>
    <property type="match status" value="1"/>
</dbReference>
<keyword evidence="1" id="KW-1133">Transmembrane helix</keyword>
<gene>
    <name evidence="3" type="ORF">GW779_00220</name>
</gene>
<dbReference type="Pfam" id="PF04432">
    <property type="entry name" value="FrhB_FdhB_C"/>
    <property type="match status" value="1"/>
</dbReference>
<dbReference type="GO" id="GO:0052592">
    <property type="term" value="F:oxidoreductase activity, acting on CH or CH2 groups, with an iron-sulfur protein as acceptor"/>
    <property type="evidence" value="ECO:0007669"/>
    <property type="project" value="TreeGrafter"/>
</dbReference>
<comment type="caution">
    <text evidence="3">The sequence shown here is derived from an EMBL/GenBank/DDBJ whole genome shotgun (WGS) entry which is preliminary data.</text>
</comment>
<evidence type="ECO:0000259" key="2">
    <source>
        <dbReference type="PROSITE" id="PS51379"/>
    </source>
</evidence>
<organism evidence="3 4">
    <name type="scientific">Candidatus Altarchaeum hamiconexum</name>
    <dbReference type="NCBI Taxonomy" id="1803513"/>
    <lineage>
        <taxon>Archaea</taxon>
        <taxon>Candidatus Altarchaeota</taxon>
        <taxon>Candidatus Altiarchaeia</taxon>
        <taxon>Candidatus Altarchaeales</taxon>
        <taxon>Candidatus Altarchaeaceae</taxon>
        <taxon>Candidatus Altarchaeum</taxon>
    </lineage>
</organism>
<dbReference type="InterPro" id="IPR017900">
    <property type="entry name" value="4Fe4S_Fe_S_CS"/>
</dbReference>
<keyword evidence="1" id="KW-0812">Transmembrane</keyword>
<dbReference type="AlphaFoldDB" id="A0A8J7YTG9"/>
<evidence type="ECO:0000313" key="4">
    <source>
        <dbReference type="Proteomes" id="UP000738826"/>
    </source>
</evidence>
<dbReference type="Gene3D" id="3.30.70.20">
    <property type="match status" value="1"/>
</dbReference>
<dbReference type="Pfam" id="PF14697">
    <property type="entry name" value="Fer4_21"/>
    <property type="match status" value="1"/>
</dbReference>
<dbReference type="InterPro" id="IPR007516">
    <property type="entry name" value="Co_F420_Hydgase/DH_bsu_N"/>
</dbReference>
<proteinExistence type="predicted"/>
<dbReference type="Proteomes" id="UP000738826">
    <property type="component" value="Unassembled WGS sequence"/>
</dbReference>
<reference evidence="3" key="1">
    <citation type="submission" date="2019-11" db="EMBL/GenBank/DDBJ databases">
        <title>Lipid analysis of CO2-rich subsurface aquifers suggests an autotrophy-based deep biosphere with lysolipids enriched in CPR bacteria.</title>
        <authorList>
            <person name="Probst A.J."/>
            <person name="Elling F.J."/>
            <person name="Castelle C.J."/>
            <person name="Zhu Q."/>
            <person name="Elvert M."/>
            <person name="Birarda G."/>
            <person name="Holman H.-Y."/>
            <person name="Lane K.R."/>
            <person name="Ladd B."/>
            <person name="Ryan M.C."/>
            <person name="Woyke T."/>
            <person name="Hinrichs K.-U."/>
            <person name="Banfield J.F."/>
        </authorList>
    </citation>
    <scope>NUCLEOTIDE SEQUENCE</scope>
    <source>
        <strain evidence="3">CG_2015-04_33_537</strain>
    </source>
</reference>
<sequence length="385" mass="44083">MTLTNNVSNVGFNCIGCGACKGVCPKNCIDIIEVGRIGLKPIIDTSRCINCNLCLDVCPINDINKRENISKSMKIYNGISKNHEIYYNGASGGIVSSILIDMFEKNKIDAAIVAFYNENFDFYGDIITRKEDVLKHSGSFYLPVQQLVNIKKIKNYRSVAFVGLPCHILAMNRVIKTMDLKNIYIKIALFCCGCGRMKRGTLDLIKFKYGHSLRENEKILEYHSRRGEKRLFSKTSKIEILTNFKKYEFLVQEFLSFVDYYYYSNGCYHCKRICGIDADISVGDDWGKDTDTKLAIISCNSELGIDAIKDNSLLQINDNISSLIKSQPGSYFKKHKLKNHIITDFILISFYRVMKLLGYLPFRFGLNIFRSIFLYILRVLITKIR</sequence>
<dbReference type="Pfam" id="PF04422">
    <property type="entry name" value="FrhB_FdhB_N"/>
    <property type="match status" value="1"/>
</dbReference>
<dbReference type="InterPro" id="IPR007525">
    <property type="entry name" value="FrhB_FdhB_C"/>
</dbReference>
<dbReference type="InterPro" id="IPR017896">
    <property type="entry name" value="4Fe4S_Fe-S-bd"/>
</dbReference>
<dbReference type="PANTHER" id="PTHR31332">
    <property type="entry name" value="7-HYDROXYMETHYL CHLOROPHYLL A REDUCTASE, CHLOROPLASTIC"/>
    <property type="match status" value="1"/>
</dbReference>
<keyword evidence="1" id="KW-0472">Membrane</keyword>
<feature type="transmembrane region" description="Helical" evidence="1">
    <location>
        <begin position="364"/>
        <end position="381"/>
    </location>
</feature>
<dbReference type="InterPro" id="IPR045220">
    <property type="entry name" value="FRHB/FDHB/HCAR-like"/>
</dbReference>
<feature type="domain" description="4Fe-4S ferredoxin-type" evidence="2">
    <location>
        <begin position="4"/>
        <end position="34"/>
    </location>
</feature>
<dbReference type="SUPFAM" id="SSF54862">
    <property type="entry name" value="4Fe-4S ferredoxins"/>
    <property type="match status" value="1"/>
</dbReference>
<dbReference type="PROSITE" id="PS51379">
    <property type="entry name" value="4FE4S_FER_2"/>
    <property type="match status" value="2"/>
</dbReference>
<dbReference type="EMBL" id="JAACQH010000004">
    <property type="protein sequence ID" value="NCS90839.1"/>
    <property type="molecule type" value="Genomic_DNA"/>
</dbReference>